<sequence>MASKSGYIKFKATDGNVFKQDVNNTIRRLARKQLELSYLKALEVSADEKVPEQVIETVKDIEDELYTKFNKKPVDYVKQISKLQIFLDPKHYVGQFAKLFRAKSLQNVYTPKRLIQLDITDILPEVFLNPKADPAVKLNIYQNINRLISEGTSRIGDDMNMILDPSARRPTQPKPIRFNNKLIAKNQRDVKELCANPYWDMKQVNMIICKEDNKFYCLDIEKLLKELAIKNTVTNYITGKKLNQEIIDNLRSRFPTEIKDLAANEVITIGSHTFEEEIDLNKTIQKLEEFQTILNNETVIKNIALFGLDFIEDPRTGGKKDILNNLPLLIQELFGEYVYTENIDTAMDKINQWLSQNISDIKDIIDQISSGGIEDIPSESEEIIARMEPALVKTEVLRENTVSFTVYNDYLKRLELAHSTIYETLKNTRSLESRESLNELVMDINTKLKEVRAKGKSIKGIISLLKSSLETNNEKLSKLTERGGMELLYPEVEVVQQEKDELEQFNKNLQIEIAYLEEVESNN</sequence>
<dbReference type="EMBL" id="MK500360">
    <property type="protein sequence ID" value="QBK87592.1"/>
    <property type="molecule type" value="Genomic_DNA"/>
</dbReference>
<evidence type="ECO:0000256" key="1">
    <source>
        <dbReference type="SAM" id="Coils"/>
    </source>
</evidence>
<accession>A0A481YWK8</accession>
<evidence type="ECO:0000313" key="2">
    <source>
        <dbReference type="EMBL" id="QBK87592.1"/>
    </source>
</evidence>
<proteinExistence type="predicted"/>
<gene>
    <name evidence="2" type="ORF">LCMAC201_05050</name>
</gene>
<feature type="coiled-coil region" evidence="1">
    <location>
        <begin position="492"/>
        <end position="519"/>
    </location>
</feature>
<keyword evidence="1" id="KW-0175">Coiled coil</keyword>
<protein>
    <submittedName>
        <fullName evidence="2">Uncharacterized protein</fullName>
    </submittedName>
</protein>
<name>A0A481YWK8_9VIRU</name>
<reference evidence="2" key="1">
    <citation type="journal article" date="2019" name="MBio">
        <title>Virus Genomes from Deep Sea Sediments Expand the Ocean Megavirome and Support Independent Origins of Viral Gigantism.</title>
        <authorList>
            <person name="Backstrom D."/>
            <person name="Yutin N."/>
            <person name="Jorgensen S.L."/>
            <person name="Dharamshi J."/>
            <person name="Homa F."/>
            <person name="Zaremba-Niedwiedzka K."/>
            <person name="Spang A."/>
            <person name="Wolf Y.I."/>
            <person name="Koonin E.V."/>
            <person name="Ettema T.J."/>
        </authorList>
    </citation>
    <scope>NUCLEOTIDE SEQUENCE</scope>
</reference>
<organism evidence="2">
    <name type="scientific">Marseillevirus LCMAC201</name>
    <dbReference type="NCBI Taxonomy" id="2506605"/>
    <lineage>
        <taxon>Viruses</taxon>
        <taxon>Varidnaviria</taxon>
        <taxon>Bamfordvirae</taxon>
        <taxon>Nucleocytoviricota</taxon>
        <taxon>Megaviricetes</taxon>
        <taxon>Pimascovirales</taxon>
        <taxon>Pimascovirales incertae sedis</taxon>
        <taxon>Marseilleviridae</taxon>
    </lineage>
</organism>